<feature type="compositionally biased region" description="Polar residues" evidence="2">
    <location>
        <begin position="487"/>
        <end position="502"/>
    </location>
</feature>
<evidence type="ECO:0000313" key="3">
    <source>
        <dbReference type="EMBL" id="KAF2842853.1"/>
    </source>
</evidence>
<feature type="compositionally biased region" description="Polar residues" evidence="2">
    <location>
        <begin position="556"/>
        <end position="577"/>
    </location>
</feature>
<dbReference type="EMBL" id="MU006089">
    <property type="protein sequence ID" value="KAF2842853.1"/>
    <property type="molecule type" value="Genomic_DNA"/>
</dbReference>
<name>A0A9P4SJS3_9PEZI</name>
<feature type="compositionally biased region" description="Polar residues" evidence="2">
    <location>
        <begin position="585"/>
        <end position="612"/>
    </location>
</feature>
<gene>
    <name evidence="3" type="ORF">M501DRAFT_985028</name>
</gene>
<feature type="region of interest" description="Disordered" evidence="2">
    <location>
        <begin position="1525"/>
        <end position="1568"/>
    </location>
</feature>
<feature type="compositionally biased region" description="Polar residues" evidence="2">
    <location>
        <begin position="169"/>
        <end position="180"/>
    </location>
</feature>
<dbReference type="OrthoDB" id="1883964at2759"/>
<feature type="compositionally biased region" description="Basic and acidic residues" evidence="2">
    <location>
        <begin position="976"/>
        <end position="987"/>
    </location>
</feature>
<comment type="caution">
    <text evidence="3">The sequence shown here is derived from an EMBL/GenBank/DDBJ whole genome shotgun (WGS) entry which is preliminary data.</text>
</comment>
<feature type="compositionally biased region" description="Low complexity" evidence="2">
    <location>
        <begin position="375"/>
        <end position="426"/>
    </location>
</feature>
<keyword evidence="1" id="KW-0175">Coiled coil</keyword>
<feature type="compositionally biased region" description="Low complexity" evidence="2">
    <location>
        <begin position="158"/>
        <end position="168"/>
    </location>
</feature>
<dbReference type="Proteomes" id="UP000799429">
    <property type="component" value="Unassembled WGS sequence"/>
</dbReference>
<evidence type="ECO:0000256" key="2">
    <source>
        <dbReference type="SAM" id="MobiDB-lite"/>
    </source>
</evidence>
<feature type="compositionally biased region" description="Polar residues" evidence="2">
    <location>
        <begin position="19"/>
        <end position="66"/>
    </location>
</feature>
<feature type="region of interest" description="Disordered" evidence="2">
    <location>
        <begin position="967"/>
        <end position="987"/>
    </location>
</feature>
<feature type="compositionally biased region" description="Polar residues" evidence="2">
    <location>
        <begin position="357"/>
        <end position="370"/>
    </location>
</feature>
<organism evidence="3 4">
    <name type="scientific">Patellaria atrata CBS 101060</name>
    <dbReference type="NCBI Taxonomy" id="1346257"/>
    <lineage>
        <taxon>Eukaryota</taxon>
        <taxon>Fungi</taxon>
        <taxon>Dikarya</taxon>
        <taxon>Ascomycota</taxon>
        <taxon>Pezizomycotina</taxon>
        <taxon>Dothideomycetes</taxon>
        <taxon>Dothideomycetes incertae sedis</taxon>
        <taxon>Patellariales</taxon>
        <taxon>Patellariaceae</taxon>
        <taxon>Patellaria</taxon>
    </lineage>
</organism>
<sequence length="1568" mass="174629">MQGYGNPDQPGYQRPMSLYGSQPSPSYGANTYQQNQATHPPSTSTPVYQQQWEATPPSQTPTAWNRQQQQQQQQQQSQPHQSQSQQYQNSISSGYNPNVYGPITGSQPLANPGPPLPPRASSATQAITTSYYQNLPQQQGVINHDTPPPPPPVPSAYQAQQQTWGQTQNISNHSTQQSQDMNNQLGHQANYLVQAPQTYPVTALGSSQTSQAPGGSYFPSPPCQNTYGMPLSGASTDISSPVSPPETTSAFDPGESHPAYIPPSLSGQGVAAYLPSNTNPLPGVYVPPPPDIPAWTQVQHAPLAGQQKKFKYTRPVIHSVPPSNPYLPMNQNAQVLQQNSAQFQPGISYNQRPSIEQYSQQPNQVTTPNPLHSAPQQPQTPQYHQIPQQYQPPQQHQISHQLQTSQRHQIPQHYQQTQQYLQPQQHQPLQHVPLKQPGGVLSNNHTSAQQWMAQTVNSQSSQPEPYMQQGDPSYRPSHFSPGPKPESSWQNESSPSGVQQHFQNTDDQTSQQTTAPVSGAIQTSNCHQRSSDRTEQSRPESQTSQSFHDTPVSPISRRQTMNFNQNDPQGIASTSANWGGIAQSARLQGSPQVRTSTPLSKKTALDSDNSAEVASASALGFGGPSDWEHFGPINDEEDTAPPSPQYLDSVELPSHPSPKLDQEAIPALNAPDDEWATPPPPKPLNINRPPSGFQQRAPNDHGYAPTPPPPTMEQDTHMARFDIHEAPTYTSPVETKTESEETWHSGVTVENLVHTNETPKEIPEAVNEKQYDVNNFTIDTETNDINHAFVNAQHPLIVKPLETTPPREQIASSVQPAQFHPPQPRDIIPDLDPWYVGSLNRYVAMLRSEALAVTVEEKRKIFTDFVNAESRVRGIDYDAQPSNATSTVERIERHVSPANNQHEKADPILTAARPVSHPVNPDAIDATAVERYSPGGRPIISHLLQCIEHDVQQLDVANHSANEAAIVHSNDNDQPESAKDNQKITHDDNIDYAYRNGADRPVQKAHASNPITPTGETFTGPLYKPYNHSAVSSNSNDPAILTPTSTAEDYCEKSNQQRAQVPERPLYQPYVPGGSGSSSYTPTDRFHSKSYPYSSNTPRHEHGEIFLEQIEVPKPTKSEDVTSPTEGSETRNTPTPPATHRKTSLQELTALLSQIEVNNTSEYEPLKGIQEVSTQFTSDFSYIETLFRDWDRSAGTLRSHLEHERRLRQQKSEEQNDALFNGNEIGYGDIAALEEEFKAAEQKKKAQEGRDEYQTYVEDVFSSIYDRLQTEIRQLMELFVETKGLLRQGVAGKVALDETTAHERPNITRAMEVLLTINAKVEDRHEKVFQTVVERDRRYKRTEVQPLYMAGDIKKMKSVERQFEDAEKMAVVNAAMERDGRAQSLMDIIDESTVRGVGENQEFIDQIMTALRDLHDAHPDEEGKDKEEKLAILTKARNVLEVLAKSSEIMIRNFHTVEAELNGADYEVQVAKARAEGAEQPTFKALAEEKGKEDMKLKAELERRIEVVNQDLREAEQLIERLRLAHGKDSSKNPEEAEKERRMKAALEEAKRRNGEVSARKMSDPCAI</sequence>
<feature type="compositionally biased region" description="Polar residues" evidence="2">
    <location>
        <begin position="121"/>
        <end position="141"/>
    </location>
</feature>
<protein>
    <submittedName>
        <fullName evidence="3">Uncharacterized protein</fullName>
    </submittedName>
</protein>
<feature type="region of interest" description="Disordered" evidence="2">
    <location>
        <begin position="453"/>
        <end position="715"/>
    </location>
</feature>
<feature type="compositionally biased region" description="Polar residues" evidence="2">
    <location>
        <begin position="1121"/>
        <end position="1133"/>
    </location>
</feature>
<feature type="compositionally biased region" description="Low complexity" evidence="2">
    <location>
        <begin position="67"/>
        <end position="93"/>
    </location>
</feature>
<feature type="region of interest" description="Disordered" evidence="2">
    <location>
        <begin position="1066"/>
        <end position="1141"/>
    </location>
</feature>
<feature type="compositionally biased region" description="Polar residues" evidence="2">
    <location>
        <begin position="453"/>
        <end position="463"/>
    </location>
</feature>
<proteinExistence type="predicted"/>
<accession>A0A9P4SJS3</accession>
<feature type="compositionally biased region" description="Polar residues" evidence="2">
    <location>
        <begin position="539"/>
        <end position="548"/>
    </location>
</feature>
<feature type="region of interest" description="Disordered" evidence="2">
    <location>
        <begin position="357"/>
        <end position="426"/>
    </location>
</feature>
<keyword evidence="4" id="KW-1185">Reference proteome</keyword>
<evidence type="ECO:0000313" key="4">
    <source>
        <dbReference type="Proteomes" id="UP000799429"/>
    </source>
</evidence>
<feature type="compositionally biased region" description="Low complexity" evidence="2">
    <location>
        <begin position="503"/>
        <end position="514"/>
    </location>
</feature>
<evidence type="ECO:0000256" key="1">
    <source>
        <dbReference type="SAM" id="Coils"/>
    </source>
</evidence>
<feature type="region of interest" description="Disordered" evidence="2">
    <location>
        <begin position="1"/>
        <end position="180"/>
    </location>
</feature>
<reference evidence="3" key="1">
    <citation type="journal article" date="2020" name="Stud. Mycol.">
        <title>101 Dothideomycetes genomes: a test case for predicting lifestyles and emergence of pathogens.</title>
        <authorList>
            <person name="Haridas S."/>
            <person name="Albert R."/>
            <person name="Binder M."/>
            <person name="Bloem J."/>
            <person name="Labutti K."/>
            <person name="Salamov A."/>
            <person name="Andreopoulos B."/>
            <person name="Baker S."/>
            <person name="Barry K."/>
            <person name="Bills G."/>
            <person name="Bluhm B."/>
            <person name="Cannon C."/>
            <person name="Castanera R."/>
            <person name="Culley D."/>
            <person name="Daum C."/>
            <person name="Ezra D."/>
            <person name="Gonzalez J."/>
            <person name="Henrissat B."/>
            <person name="Kuo A."/>
            <person name="Liang C."/>
            <person name="Lipzen A."/>
            <person name="Lutzoni F."/>
            <person name="Magnuson J."/>
            <person name="Mondo S."/>
            <person name="Nolan M."/>
            <person name="Ohm R."/>
            <person name="Pangilinan J."/>
            <person name="Park H.-J."/>
            <person name="Ramirez L."/>
            <person name="Alfaro M."/>
            <person name="Sun H."/>
            <person name="Tritt A."/>
            <person name="Yoshinaga Y."/>
            <person name="Zwiers L.-H."/>
            <person name="Turgeon B."/>
            <person name="Goodwin S."/>
            <person name="Spatafora J."/>
            <person name="Crous P."/>
            <person name="Grigoriev I."/>
        </authorList>
    </citation>
    <scope>NUCLEOTIDE SEQUENCE</scope>
    <source>
        <strain evidence="3">CBS 101060</strain>
    </source>
</reference>
<feature type="coiled-coil region" evidence="1">
    <location>
        <begin position="1498"/>
        <end position="1525"/>
    </location>
</feature>
<feature type="compositionally biased region" description="Basic and acidic residues" evidence="2">
    <location>
        <begin position="529"/>
        <end position="538"/>
    </location>
</feature>